<dbReference type="PANTHER" id="PTHR42711">
    <property type="entry name" value="ABC TRANSPORTER ATP-BINDING PROTEIN"/>
    <property type="match status" value="1"/>
</dbReference>
<organism evidence="5 6">
    <name type="scientific">Thermotoga petrophila</name>
    <dbReference type="NCBI Taxonomy" id="93929"/>
    <lineage>
        <taxon>Bacteria</taxon>
        <taxon>Thermotogati</taxon>
        <taxon>Thermotogota</taxon>
        <taxon>Thermotogae</taxon>
        <taxon>Thermotogales</taxon>
        <taxon>Thermotogaceae</taxon>
        <taxon>Thermotoga</taxon>
    </lineage>
</organism>
<dbReference type="InterPro" id="IPR003593">
    <property type="entry name" value="AAA+_ATPase"/>
</dbReference>
<dbReference type="GO" id="GO:0016887">
    <property type="term" value="F:ATP hydrolysis activity"/>
    <property type="evidence" value="ECO:0007669"/>
    <property type="project" value="InterPro"/>
</dbReference>
<comment type="similarity">
    <text evidence="1">Belongs to the ABC transporter superfamily.</text>
</comment>
<dbReference type="InterPro" id="IPR050763">
    <property type="entry name" value="ABC_transporter_ATP-binding"/>
</dbReference>
<evidence type="ECO:0000256" key="3">
    <source>
        <dbReference type="ARBA" id="ARBA00022741"/>
    </source>
</evidence>
<dbReference type="CDD" id="cd03230">
    <property type="entry name" value="ABC_DR_subfamily_A"/>
    <property type="match status" value="1"/>
</dbReference>
<comment type="caution">
    <text evidence="5">The sequence shown here is derived from an EMBL/GenBank/DDBJ whole genome shotgun (WGS) entry which is preliminary data.</text>
</comment>
<dbReference type="EMBL" id="LGFG01000025">
    <property type="protein sequence ID" value="KUK23430.1"/>
    <property type="molecule type" value="Genomic_DNA"/>
</dbReference>
<dbReference type="SMART" id="SM00382">
    <property type="entry name" value="AAA"/>
    <property type="match status" value="1"/>
</dbReference>
<dbReference type="PANTHER" id="PTHR42711:SF5">
    <property type="entry name" value="ABC TRANSPORTER ATP-BINDING PROTEIN NATA"/>
    <property type="match status" value="1"/>
</dbReference>
<keyword evidence="3" id="KW-0547">Nucleotide-binding</keyword>
<keyword evidence="2" id="KW-0813">Transport</keyword>
<evidence type="ECO:0000256" key="4">
    <source>
        <dbReference type="ARBA" id="ARBA00022840"/>
    </source>
</evidence>
<evidence type="ECO:0000256" key="1">
    <source>
        <dbReference type="ARBA" id="ARBA00005417"/>
    </source>
</evidence>
<evidence type="ECO:0000313" key="6">
    <source>
        <dbReference type="Proteomes" id="UP000058636"/>
    </source>
</evidence>
<dbReference type="GO" id="GO:0005524">
    <property type="term" value="F:ATP binding"/>
    <property type="evidence" value="ECO:0007669"/>
    <property type="project" value="UniProtKB-KW"/>
</dbReference>
<dbReference type="Proteomes" id="UP000058636">
    <property type="component" value="Unassembled WGS sequence"/>
</dbReference>
<protein>
    <submittedName>
        <fullName evidence="5">ABC transporter related</fullName>
    </submittedName>
</protein>
<dbReference type="InterPro" id="IPR027417">
    <property type="entry name" value="P-loop_NTPase"/>
</dbReference>
<gene>
    <name evidence="5" type="ORF">XD57_0477</name>
</gene>
<dbReference type="PATRIC" id="fig|93930.3.peg.1321"/>
<dbReference type="SUPFAM" id="SSF52540">
    <property type="entry name" value="P-loop containing nucleoside triphosphate hydrolases"/>
    <property type="match status" value="1"/>
</dbReference>
<reference evidence="5 6" key="1">
    <citation type="journal article" date="2015" name="MBio">
        <title>Genome-Resolved Metagenomic Analysis Reveals Roles for Candidate Phyla and Other Microbial Community Members in Biogeochemical Transformations in Oil Reservoirs.</title>
        <authorList>
            <person name="Hu P."/>
            <person name="Tom L."/>
            <person name="Singh A."/>
            <person name="Thomas B.C."/>
            <person name="Baker B.J."/>
            <person name="Piceno Y.M."/>
            <person name="Andersen G.L."/>
            <person name="Banfield J.F."/>
        </authorList>
    </citation>
    <scope>NUCLEOTIDE SEQUENCE [LARGE SCALE GENOMIC DNA]</scope>
    <source>
        <strain evidence="5">46_26</strain>
    </source>
</reference>
<evidence type="ECO:0000256" key="2">
    <source>
        <dbReference type="ARBA" id="ARBA00022448"/>
    </source>
</evidence>
<proteinExistence type="inferred from homology"/>
<name>A0A101ERR8_9THEM</name>
<keyword evidence="4" id="KW-0067">ATP-binding</keyword>
<dbReference type="PROSITE" id="PS50893">
    <property type="entry name" value="ABC_TRANSPORTER_2"/>
    <property type="match status" value="1"/>
</dbReference>
<sequence length="293" mass="33580">MSVVEVRDLTKYYGKSRGVEGVTFSVEEGEIFGFIGPNGAGKTTTIRLLLGLIFPDSGLAEIFGKDVLKEGKEIRKNVGYIPGEVSFYPEVTVEEFLRYSASFYEKVDWDYVKELCGVFSLDTKKRIKELSMGNKKKVAIVQALMHRPKLLILDEPTNGLDPIVQNTFFEILKNEKEKGTTVFFSSHILSEVERLCDRVAMIKDGRIIRVEKVENLKGERYKVVRVKGENLEKLKDLAEVNRLKFENGTAEFLFSGNVERLLEILRSLKLSDFWVEEPSLEEIFMSYYREGEE</sequence>
<dbReference type="InterPro" id="IPR003439">
    <property type="entry name" value="ABC_transporter-like_ATP-bd"/>
</dbReference>
<accession>A0A101ERR8</accession>
<dbReference type="Pfam" id="PF00005">
    <property type="entry name" value="ABC_tran"/>
    <property type="match status" value="1"/>
</dbReference>
<dbReference type="Gene3D" id="3.40.50.300">
    <property type="entry name" value="P-loop containing nucleotide triphosphate hydrolases"/>
    <property type="match status" value="1"/>
</dbReference>
<evidence type="ECO:0000313" key="5">
    <source>
        <dbReference type="EMBL" id="KUK23430.1"/>
    </source>
</evidence>
<dbReference type="AlphaFoldDB" id="A0A101ERR8"/>